<dbReference type="EMBL" id="BIFT01000002">
    <property type="protein sequence ID" value="GCE30645.1"/>
    <property type="molecule type" value="Genomic_DNA"/>
</dbReference>
<name>A0A402BGZ2_9CHLR</name>
<keyword evidence="2" id="KW-1185">Reference proteome</keyword>
<dbReference type="OrthoDB" id="164595at2"/>
<dbReference type="RefSeq" id="WP_126630708.1">
    <property type="nucleotide sequence ID" value="NZ_BIFT01000002.1"/>
</dbReference>
<proteinExistence type="predicted"/>
<dbReference type="Proteomes" id="UP000287171">
    <property type="component" value="Unassembled WGS sequence"/>
</dbReference>
<protein>
    <submittedName>
        <fullName evidence="1">Uncharacterized protein</fullName>
    </submittedName>
</protein>
<reference evidence="2" key="1">
    <citation type="submission" date="2018-12" db="EMBL/GenBank/DDBJ databases">
        <title>Tengunoibacter tsumagoiensis gen. nov., sp. nov., Dictyobacter kobayashii sp. nov., D. alpinus sp. nov., and D. joshuensis sp. nov. and description of Dictyobacteraceae fam. nov. within the order Ktedonobacterales isolated from Tengu-no-mugimeshi.</title>
        <authorList>
            <person name="Wang C.M."/>
            <person name="Zheng Y."/>
            <person name="Sakai Y."/>
            <person name="Toyoda A."/>
            <person name="Minakuchi Y."/>
            <person name="Abe K."/>
            <person name="Yokota A."/>
            <person name="Yabe S."/>
        </authorList>
    </citation>
    <scope>NUCLEOTIDE SEQUENCE [LARGE SCALE GENOMIC DNA]</scope>
    <source>
        <strain evidence="2">Uno16</strain>
    </source>
</reference>
<sequence length="93" mass="10493">MKDTLSGFLTLDGQAEPLIVLHKGARCYTQSLKKAFHGLIHPNIKPAIEEKQTAPQQPSIARTSLLHPSQKQRLKSKIYVVDYYIEGHEQLKA</sequence>
<comment type="caution">
    <text evidence="1">The sequence shown here is derived from an EMBL/GenBank/DDBJ whole genome shotgun (WGS) entry which is preliminary data.</text>
</comment>
<gene>
    <name evidence="1" type="ORF">KDA_61290</name>
</gene>
<accession>A0A402BGZ2</accession>
<organism evidence="1 2">
    <name type="scientific">Dictyobacter alpinus</name>
    <dbReference type="NCBI Taxonomy" id="2014873"/>
    <lineage>
        <taxon>Bacteria</taxon>
        <taxon>Bacillati</taxon>
        <taxon>Chloroflexota</taxon>
        <taxon>Ktedonobacteria</taxon>
        <taxon>Ktedonobacterales</taxon>
        <taxon>Dictyobacteraceae</taxon>
        <taxon>Dictyobacter</taxon>
    </lineage>
</organism>
<evidence type="ECO:0000313" key="1">
    <source>
        <dbReference type="EMBL" id="GCE30645.1"/>
    </source>
</evidence>
<dbReference type="AlphaFoldDB" id="A0A402BGZ2"/>
<evidence type="ECO:0000313" key="2">
    <source>
        <dbReference type="Proteomes" id="UP000287171"/>
    </source>
</evidence>